<keyword evidence="3" id="KW-1185">Reference proteome</keyword>
<name>A0A2G9RXS0_AQUCT</name>
<dbReference type="OrthoDB" id="10501598at2759"/>
<accession>A0A2G9RXS0</accession>
<evidence type="ECO:0000313" key="2">
    <source>
        <dbReference type="EMBL" id="PIO32677.1"/>
    </source>
</evidence>
<organism evidence="2 3">
    <name type="scientific">Aquarana catesbeiana</name>
    <name type="common">American bullfrog</name>
    <name type="synonym">Rana catesbeiana</name>
    <dbReference type="NCBI Taxonomy" id="8400"/>
    <lineage>
        <taxon>Eukaryota</taxon>
        <taxon>Metazoa</taxon>
        <taxon>Chordata</taxon>
        <taxon>Craniata</taxon>
        <taxon>Vertebrata</taxon>
        <taxon>Euteleostomi</taxon>
        <taxon>Amphibia</taxon>
        <taxon>Batrachia</taxon>
        <taxon>Anura</taxon>
        <taxon>Neobatrachia</taxon>
        <taxon>Ranoidea</taxon>
        <taxon>Ranidae</taxon>
        <taxon>Aquarana</taxon>
    </lineage>
</organism>
<evidence type="ECO:0000313" key="3">
    <source>
        <dbReference type="Proteomes" id="UP000228934"/>
    </source>
</evidence>
<keyword evidence="1" id="KW-0732">Signal</keyword>
<sequence>MAGPRFPSRTLPEVSHCPHWLAFFQYCILVLSLSQVSTSHAPGHPHDVKENVIHQTRPLSSIAPWSSSF</sequence>
<feature type="signal peptide" evidence="1">
    <location>
        <begin position="1"/>
        <end position="38"/>
    </location>
</feature>
<dbReference type="EMBL" id="KV932075">
    <property type="protein sequence ID" value="PIO32677.1"/>
    <property type="molecule type" value="Genomic_DNA"/>
</dbReference>
<reference evidence="3" key="1">
    <citation type="journal article" date="2017" name="Nat. Commun.">
        <title>The North American bullfrog draft genome provides insight into hormonal regulation of long noncoding RNA.</title>
        <authorList>
            <person name="Hammond S.A."/>
            <person name="Warren R.L."/>
            <person name="Vandervalk B.P."/>
            <person name="Kucuk E."/>
            <person name="Khan H."/>
            <person name="Gibb E.A."/>
            <person name="Pandoh P."/>
            <person name="Kirk H."/>
            <person name="Zhao Y."/>
            <person name="Jones M."/>
            <person name="Mungall A.J."/>
            <person name="Coope R."/>
            <person name="Pleasance S."/>
            <person name="Moore R.A."/>
            <person name="Holt R.A."/>
            <person name="Round J.M."/>
            <person name="Ohora S."/>
            <person name="Walle B.V."/>
            <person name="Veldhoen N."/>
            <person name="Helbing C.C."/>
            <person name="Birol I."/>
        </authorList>
    </citation>
    <scope>NUCLEOTIDE SEQUENCE [LARGE SCALE GENOMIC DNA]</scope>
</reference>
<feature type="chain" id="PRO_5013695000" evidence="1">
    <location>
        <begin position="39"/>
        <end position="69"/>
    </location>
</feature>
<gene>
    <name evidence="2" type="ORF">AB205_0217200</name>
</gene>
<dbReference type="Proteomes" id="UP000228934">
    <property type="component" value="Unassembled WGS sequence"/>
</dbReference>
<dbReference type="AlphaFoldDB" id="A0A2G9RXS0"/>
<proteinExistence type="predicted"/>
<evidence type="ECO:0000256" key="1">
    <source>
        <dbReference type="SAM" id="SignalP"/>
    </source>
</evidence>
<protein>
    <submittedName>
        <fullName evidence="2">Uncharacterized protein</fullName>
    </submittedName>
</protein>